<dbReference type="Gene3D" id="3.40.50.1000">
    <property type="entry name" value="HAD superfamily/HAD-like"/>
    <property type="match status" value="1"/>
</dbReference>
<dbReference type="GO" id="GO:0043682">
    <property type="term" value="F:P-type divalent copper transporter activity"/>
    <property type="evidence" value="ECO:0007669"/>
    <property type="project" value="TreeGrafter"/>
</dbReference>
<dbReference type="GO" id="GO:0000166">
    <property type="term" value="F:nucleotide binding"/>
    <property type="evidence" value="ECO:0007669"/>
    <property type="project" value="InterPro"/>
</dbReference>
<dbReference type="PANTHER" id="PTHR43520">
    <property type="entry name" value="ATP7, ISOFORM B"/>
    <property type="match status" value="1"/>
</dbReference>
<feature type="compositionally biased region" description="Pro residues" evidence="2">
    <location>
        <begin position="184"/>
        <end position="193"/>
    </location>
</feature>
<dbReference type="GO" id="GO:0055070">
    <property type="term" value="P:copper ion homeostasis"/>
    <property type="evidence" value="ECO:0007669"/>
    <property type="project" value="TreeGrafter"/>
</dbReference>
<keyword evidence="3" id="KW-0472">Membrane</keyword>
<keyword evidence="3" id="KW-0812">Transmembrane</keyword>
<evidence type="ECO:0000256" key="1">
    <source>
        <dbReference type="ARBA" id="ARBA00022967"/>
    </source>
</evidence>
<keyword evidence="1" id="KW-1278">Translocase</keyword>
<dbReference type="AlphaFoldDB" id="A0AAD4LGQ1"/>
<evidence type="ECO:0000256" key="2">
    <source>
        <dbReference type="SAM" id="MobiDB-lite"/>
    </source>
</evidence>
<dbReference type="Proteomes" id="UP001201163">
    <property type="component" value="Unassembled WGS sequence"/>
</dbReference>
<keyword evidence="5" id="KW-1185">Reference proteome</keyword>
<dbReference type="PANTHER" id="PTHR43520:SF8">
    <property type="entry name" value="P-TYPE CU(+) TRANSPORTER"/>
    <property type="match status" value="1"/>
</dbReference>
<organism evidence="4 5">
    <name type="scientific">Lactarius akahatsu</name>
    <dbReference type="NCBI Taxonomy" id="416441"/>
    <lineage>
        <taxon>Eukaryota</taxon>
        <taxon>Fungi</taxon>
        <taxon>Dikarya</taxon>
        <taxon>Basidiomycota</taxon>
        <taxon>Agaricomycotina</taxon>
        <taxon>Agaricomycetes</taxon>
        <taxon>Russulales</taxon>
        <taxon>Russulaceae</taxon>
        <taxon>Lactarius</taxon>
    </lineage>
</organism>
<dbReference type="Gene3D" id="3.40.1110.10">
    <property type="entry name" value="Calcium-transporting ATPase, cytoplasmic domain N"/>
    <property type="match status" value="1"/>
</dbReference>
<sequence length="210" mass="22488">MTVHIQETKRPLLVAAQWKYTVWVGSARFVAQTDVGVGGRLPAGLAEFEVREAQKGRTLIYVAIASSVSNMSTALALALADAPKRSSARAIRALQDKGIEVNPMTGDGRETALVVARQVGIAPEGVWAGMSPAGKAGMVTGLMKRDGGGVAMRHLTSRTRFSARSGGNWCMRVQRARHLAHHGPIPPIRPAPAPDDGRRDDGVQLDQRRP</sequence>
<feature type="compositionally biased region" description="Basic and acidic residues" evidence="2">
    <location>
        <begin position="195"/>
        <end position="210"/>
    </location>
</feature>
<evidence type="ECO:0000313" key="4">
    <source>
        <dbReference type="EMBL" id="KAH8986861.1"/>
    </source>
</evidence>
<accession>A0AAD4LGQ1</accession>
<protein>
    <submittedName>
        <fullName evidence="4">Uncharacterized protein</fullName>
    </submittedName>
</protein>
<keyword evidence="3" id="KW-1133">Transmembrane helix</keyword>
<name>A0AAD4LGQ1_9AGAM</name>
<gene>
    <name evidence="4" type="ORF">EDB92DRAFT_1818127</name>
</gene>
<comment type="caution">
    <text evidence="4">The sequence shown here is derived from an EMBL/GenBank/DDBJ whole genome shotgun (WGS) entry which is preliminary data.</text>
</comment>
<evidence type="ECO:0000313" key="5">
    <source>
        <dbReference type="Proteomes" id="UP001201163"/>
    </source>
</evidence>
<dbReference type="GO" id="GO:0005507">
    <property type="term" value="F:copper ion binding"/>
    <property type="evidence" value="ECO:0007669"/>
    <property type="project" value="TreeGrafter"/>
</dbReference>
<feature type="region of interest" description="Disordered" evidence="2">
    <location>
        <begin position="180"/>
        <end position="210"/>
    </location>
</feature>
<reference evidence="4" key="1">
    <citation type="submission" date="2022-01" db="EMBL/GenBank/DDBJ databases">
        <title>Comparative genomics reveals a dynamic genome evolution in the ectomycorrhizal milk-cap (Lactarius) mushrooms.</title>
        <authorList>
            <consortium name="DOE Joint Genome Institute"/>
            <person name="Lebreton A."/>
            <person name="Tang N."/>
            <person name="Kuo A."/>
            <person name="LaButti K."/>
            <person name="Drula E."/>
            <person name="Barry K."/>
            <person name="Clum A."/>
            <person name="Lipzen A."/>
            <person name="Mousain D."/>
            <person name="Ng V."/>
            <person name="Wang R."/>
            <person name="Wang X."/>
            <person name="Dai Y."/>
            <person name="Henrissat B."/>
            <person name="Grigoriev I.V."/>
            <person name="Guerin-Laguette A."/>
            <person name="Yu F."/>
            <person name="Martin F.M."/>
        </authorList>
    </citation>
    <scope>NUCLEOTIDE SEQUENCE</scope>
    <source>
        <strain evidence="4">QP</strain>
    </source>
</reference>
<proteinExistence type="predicted"/>
<dbReference type="InterPro" id="IPR023214">
    <property type="entry name" value="HAD_sf"/>
</dbReference>
<dbReference type="InterPro" id="IPR036412">
    <property type="entry name" value="HAD-like_sf"/>
</dbReference>
<evidence type="ECO:0000256" key="3">
    <source>
        <dbReference type="SAM" id="Phobius"/>
    </source>
</evidence>
<dbReference type="InterPro" id="IPR023299">
    <property type="entry name" value="ATPase_P-typ_cyto_dom_N"/>
</dbReference>
<dbReference type="GO" id="GO:0016020">
    <property type="term" value="C:membrane"/>
    <property type="evidence" value="ECO:0007669"/>
    <property type="project" value="TreeGrafter"/>
</dbReference>
<feature type="transmembrane region" description="Helical" evidence="3">
    <location>
        <begin position="59"/>
        <end position="80"/>
    </location>
</feature>
<dbReference type="EMBL" id="JAKELL010000051">
    <property type="protein sequence ID" value="KAH8986861.1"/>
    <property type="molecule type" value="Genomic_DNA"/>
</dbReference>
<dbReference type="SUPFAM" id="SSF56784">
    <property type="entry name" value="HAD-like"/>
    <property type="match status" value="1"/>
</dbReference>